<dbReference type="Proteomes" id="UP001530400">
    <property type="component" value="Unassembled WGS sequence"/>
</dbReference>
<feature type="transmembrane region" description="Helical" evidence="1">
    <location>
        <begin position="30"/>
        <end position="48"/>
    </location>
</feature>
<sequence>MKYKGWGWAMMGLHQSLPADILVLIRNNKLALSITCVCLAVPPLLYLYRYRSSIKKHLKEIETNASISKVVRNNSVDIRTSSRVIRCMELNPAFVKKNSGWQMMSFGEYLSQLEPADKNLPLNHIFYQKELEIALGKLLLYKLGNYGAALLPLLGVGSVAGSIAGVSKKISEFIAKSVLSDDTAVDPLQFDLSLMEITSALNLYQKGSSQSIDVTPLEHLAKGEKGWGDLSFDMGDGTFPMLFDVDKDFDNYVIKMEERVRAKEGGYDPFDRSFPSPLPINERLLPGLCLGKGGLKITHNKRECIEHRLICVLFNKLAHNYYKFSRKQKLEDCFVAVCGGKRCIFPEQLLQALVHGGHEVEVAPRVMTTNFGIQLCVKEDDGSYTSIPTTLFILTGVERPSDGKPAYFAAPHGGMDVRISGPIFGKTKTAFIQFYVAISGICAFVPDEDQDTPWVEKTTLADPYSPGDMIRAIRMCALVSVTFNRIATELNLPCGGYGVLGMCNDSSTIIDFALRGKTNGYPLVSTGRYLSHIVANFIKLKDELNDTSCAELEPVAHDILCLIRSSGTMPSDLHITPASLTNLSERYDKSYQVEVFQGTVEAKEILSQMADAAKEYFG</sequence>
<keyword evidence="3" id="KW-1185">Reference proteome</keyword>
<keyword evidence="1" id="KW-0472">Membrane</keyword>
<dbReference type="AlphaFoldDB" id="A0ABD3PVN7"/>
<proteinExistence type="predicted"/>
<gene>
    <name evidence="2" type="ORF">ACHAWO_011228</name>
</gene>
<organism evidence="2 3">
    <name type="scientific">Cyclotella atomus</name>
    <dbReference type="NCBI Taxonomy" id="382360"/>
    <lineage>
        <taxon>Eukaryota</taxon>
        <taxon>Sar</taxon>
        <taxon>Stramenopiles</taxon>
        <taxon>Ochrophyta</taxon>
        <taxon>Bacillariophyta</taxon>
        <taxon>Coscinodiscophyceae</taxon>
        <taxon>Thalassiosirophycidae</taxon>
        <taxon>Stephanodiscales</taxon>
        <taxon>Stephanodiscaceae</taxon>
        <taxon>Cyclotella</taxon>
    </lineage>
</organism>
<keyword evidence="1" id="KW-0812">Transmembrane</keyword>
<feature type="transmembrane region" description="Helical" evidence="1">
    <location>
        <begin position="146"/>
        <end position="166"/>
    </location>
</feature>
<evidence type="ECO:0000256" key="1">
    <source>
        <dbReference type="SAM" id="Phobius"/>
    </source>
</evidence>
<evidence type="ECO:0000313" key="2">
    <source>
        <dbReference type="EMBL" id="KAL3791973.1"/>
    </source>
</evidence>
<keyword evidence="1" id="KW-1133">Transmembrane helix</keyword>
<name>A0ABD3PVN7_9STRA</name>
<evidence type="ECO:0000313" key="3">
    <source>
        <dbReference type="Proteomes" id="UP001530400"/>
    </source>
</evidence>
<dbReference type="EMBL" id="JALLPJ020000442">
    <property type="protein sequence ID" value="KAL3791973.1"/>
    <property type="molecule type" value="Genomic_DNA"/>
</dbReference>
<comment type="caution">
    <text evidence="2">The sequence shown here is derived from an EMBL/GenBank/DDBJ whole genome shotgun (WGS) entry which is preliminary data.</text>
</comment>
<protein>
    <submittedName>
        <fullName evidence="2">Uncharacterized protein</fullName>
    </submittedName>
</protein>
<reference evidence="2 3" key="1">
    <citation type="submission" date="2024-10" db="EMBL/GenBank/DDBJ databases">
        <title>Updated reference genomes for cyclostephanoid diatoms.</title>
        <authorList>
            <person name="Roberts W.R."/>
            <person name="Alverson A.J."/>
        </authorList>
    </citation>
    <scope>NUCLEOTIDE SEQUENCE [LARGE SCALE GENOMIC DNA]</scope>
    <source>
        <strain evidence="2 3">AJA010-31</strain>
    </source>
</reference>
<accession>A0ABD3PVN7</accession>